<protein>
    <submittedName>
        <fullName evidence="8">Sodium transporter</fullName>
    </submittedName>
</protein>
<comment type="similarity">
    <text evidence="2 6">Belongs to the sodium:solute symporter (SSF) (TC 2.A.21) family.</text>
</comment>
<feature type="transmembrane region" description="Helical" evidence="7">
    <location>
        <begin position="398"/>
        <end position="419"/>
    </location>
</feature>
<evidence type="ECO:0000256" key="4">
    <source>
        <dbReference type="ARBA" id="ARBA00022989"/>
    </source>
</evidence>
<sequence>MQLATIDIVVVVAYAIGIFVLAQYVSREKAGHEKDTSDYFLASKSLPWWAIGASLIAANISAEQIVGMSGSGYVIGLAIASYEWMAALTLLIVGKFFLPIFLRNGIYTMPQFLERRFGHKIRLLMAFFWLALYIFVNLTSIIWLGSIAVNQVAGVDQDVAIIGLGAFALLYQLKGGLKAVALTDIVQVTLLVMGGLLVSGITLGKIGGDAGILGGFQTLVQRLPEHFDMILSPDSPHYKELPGLSVLIGGMWIANLSYWGFNQYIIQRALAAKNIGEAQKGVVFAAYLKLLMPLIVVVPGIAAVMLAPGLDKPDQAYPTMLRYLPSGILGLVFSALVAAIIASTASKINSIATIFTLDIYANFRRAPGAQSQEGDIANPALVDEKDPAQAKRERELVLVGRIAAVASVIIAILVARPLLGKSDQAFQFIQEFTGFFTPGIVVMFMLGLFWKRATEAGAIIAAIASVVLSFLGKTLLPDLPFMDRMGIVFLASLALAVLASLATPQRPEKNFIVTGDVRFGTPASFNVAGLGVIVILIALYATYW</sequence>
<evidence type="ECO:0000313" key="8">
    <source>
        <dbReference type="EMBL" id="TFI59692.1"/>
    </source>
</evidence>
<dbReference type="GO" id="GO:0005886">
    <property type="term" value="C:plasma membrane"/>
    <property type="evidence" value="ECO:0007669"/>
    <property type="project" value="TreeGrafter"/>
</dbReference>
<gene>
    <name evidence="8" type="ORF">E2493_03515</name>
</gene>
<proteinExistence type="inferred from homology"/>
<feature type="transmembrane region" description="Helical" evidence="7">
    <location>
        <begin position="46"/>
        <end position="62"/>
    </location>
</feature>
<keyword evidence="3 7" id="KW-0812">Transmembrane</keyword>
<dbReference type="EMBL" id="SPDV01000004">
    <property type="protein sequence ID" value="TFI59692.1"/>
    <property type="molecule type" value="Genomic_DNA"/>
</dbReference>
<feature type="transmembrane region" description="Helical" evidence="7">
    <location>
        <begin position="327"/>
        <end position="345"/>
    </location>
</feature>
<feature type="transmembrane region" description="Helical" evidence="7">
    <location>
        <begin position="456"/>
        <end position="472"/>
    </location>
</feature>
<dbReference type="InterPro" id="IPR038377">
    <property type="entry name" value="Na/Glc_symporter_sf"/>
</dbReference>
<evidence type="ECO:0000256" key="2">
    <source>
        <dbReference type="ARBA" id="ARBA00006434"/>
    </source>
</evidence>
<dbReference type="OrthoDB" id="9814523at2"/>
<feature type="transmembrane region" description="Helical" evidence="7">
    <location>
        <begin position="6"/>
        <end position="25"/>
    </location>
</feature>
<dbReference type="InterPro" id="IPR001734">
    <property type="entry name" value="Na/solute_symporter"/>
</dbReference>
<dbReference type="CDD" id="cd10325">
    <property type="entry name" value="SLC5sbd_vSGLT"/>
    <property type="match status" value="1"/>
</dbReference>
<dbReference type="PANTHER" id="PTHR11819:SF195">
    <property type="entry name" value="SODIUM_GLUCOSE COTRANSPORTER 4"/>
    <property type="match status" value="1"/>
</dbReference>
<feature type="transmembrane region" description="Helical" evidence="7">
    <location>
        <begin position="82"/>
        <end position="102"/>
    </location>
</feature>
<reference evidence="8 9" key="1">
    <citation type="submission" date="2019-03" db="EMBL/GenBank/DDBJ databases">
        <title>Genome sequence of Sphingomonas sp. 17J27-24.</title>
        <authorList>
            <person name="Kim M."/>
            <person name="Maeng S."/>
            <person name="Sathiyaraj S."/>
        </authorList>
    </citation>
    <scope>NUCLEOTIDE SEQUENCE [LARGE SCALE GENOMIC DNA]</scope>
    <source>
        <strain evidence="8 9">17J27-24</strain>
    </source>
</reference>
<dbReference type="Pfam" id="PF00474">
    <property type="entry name" value="SSF"/>
    <property type="match status" value="2"/>
</dbReference>
<keyword evidence="4 7" id="KW-1133">Transmembrane helix</keyword>
<evidence type="ECO:0000256" key="7">
    <source>
        <dbReference type="SAM" id="Phobius"/>
    </source>
</evidence>
<evidence type="ECO:0000256" key="1">
    <source>
        <dbReference type="ARBA" id="ARBA00004141"/>
    </source>
</evidence>
<evidence type="ECO:0000256" key="3">
    <source>
        <dbReference type="ARBA" id="ARBA00022692"/>
    </source>
</evidence>
<dbReference type="GO" id="GO:0005412">
    <property type="term" value="F:D-glucose:sodium symporter activity"/>
    <property type="evidence" value="ECO:0007669"/>
    <property type="project" value="TreeGrafter"/>
</dbReference>
<evidence type="ECO:0000256" key="6">
    <source>
        <dbReference type="RuleBase" id="RU362091"/>
    </source>
</evidence>
<comment type="subcellular location">
    <subcellularLocation>
        <location evidence="1">Membrane</location>
        <topology evidence="1">Multi-pass membrane protein</topology>
    </subcellularLocation>
</comment>
<feature type="transmembrane region" description="Helical" evidence="7">
    <location>
        <begin position="425"/>
        <end position="449"/>
    </location>
</feature>
<dbReference type="AlphaFoldDB" id="A0A4Y8ZWG4"/>
<dbReference type="RefSeq" id="WP_135083768.1">
    <property type="nucleotide sequence ID" value="NZ_SPDV01000004.1"/>
</dbReference>
<dbReference type="NCBIfam" id="TIGR00813">
    <property type="entry name" value="sss"/>
    <property type="match status" value="1"/>
</dbReference>
<keyword evidence="5 7" id="KW-0472">Membrane</keyword>
<dbReference type="Proteomes" id="UP000298213">
    <property type="component" value="Unassembled WGS sequence"/>
</dbReference>
<feature type="transmembrane region" description="Helical" evidence="7">
    <location>
        <begin position="123"/>
        <end position="145"/>
    </location>
</feature>
<dbReference type="PANTHER" id="PTHR11819">
    <property type="entry name" value="SOLUTE CARRIER FAMILY 5"/>
    <property type="match status" value="1"/>
</dbReference>
<comment type="caution">
    <text evidence="8">The sequence shown here is derived from an EMBL/GenBank/DDBJ whole genome shotgun (WGS) entry which is preliminary data.</text>
</comment>
<dbReference type="PROSITE" id="PS50283">
    <property type="entry name" value="NA_SOLUT_SYMP_3"/>
    <property type="match status" value="1"/>
</dbReference>
<accession>A0A4Y8ZWG4</accession>
<evidence type="ECO:0000256" key="5">
    <source>
        <dbReference type="ARBA" id="ARBA00023136"/>
    </source>
</evidence>
<keyword evidence="9" id="KW-1185">Reference proteome</keyword>
<feature type="transmembrane region" description="Helical" evidence="7">
    <location>
        <begin position="185"/>
        <end position="203"/>
    </location>
</feature>
<name>A0A4Y8ZWG4_9SPHN</name>
<feature type="transmembrane region" description="Helical" evidence="7">
    <location>
        <begin position="241"/>
        <end position="261"/>
    </location>
</feature>
<feature type="transmembrane region" description="Helical" evidence="7">
    <location>
        <begin position="282"/>
        <end position="307"/>
    </location>
</feature>
<feature type="transmembrane region" description="Helical" evidence="7">
    <location>
        <begin position="523"/>
        <end position="543"/>
    </location>
</feature>
<evidence type="ECO:0000313" key="9">
    <source>
        <dbReference type="Proteomes" id="UP000298213"/>
    </source>
</evidence>
<organism evidence="8 9">
    <name type="scientific">Sphingomonas parva</name>
    <dbReference type="NCBI Taxonomy" id="2555898"/>
    <lineage>
        <taxon>Bacteria</taxon>
        <taxon>Pseudomonadati</taxon>
        <taxon>Pseudomonadota</taxon>
        <taxon>Alphaproteobacteria</taxon>
        <taxon>Sphingomonadales</taxon>
        <taxon>Sphingomonadaceae</taxon>
        <taxon>Sphingomonas</taxon>
    </lineage>
</organism>
<feature type="transmembrane region" description="Helical" evidence="7">
    <location>
        <begin position="484"/>
        <end position="502"/>
    </location>
</feature>
<feature type="transmembrane region" description="Helical" evidence="7">
    <location>
        <begin position="157"/>
        <end position="173"/>
    </location>
</feature>
<dbReference type="Gene3D" id="1.20.1730.10">
    <property type="entry name" value="Sodium/glucose cotransporter"/>
    <property type="match status" value="1"/>
</dbReference>